<dbReference type="EMBL" id="PUBV01000050">
    <property type="protein sequence ID" value="PWB05854.1"/>
    <property type="molecule type" value="Genomic_DNA"/>
</dbReference>
<protein>
    <recommendedName>
        <fullName evidence="4">Plasmid mobilization relaxosome protein MobC</fullName>
    </recommendedName>
</protein>
<dbReference type="InterPro" id="IPR053842">
    <property type="entry name" value="NikA-like"/>
</dbReference>
<evidence type="ECO:0000313" key="3">
    <source>
        <dbReference type="Proteomes" id="UP000244925"/>
    </source>
</evidence>
<sequence length="131" mass="14777">MSTMSKSTVRKGGRPSKPTDEKRTHVVTIKLNDAEYSDLLERSKTAGVKMAEYVRHGAFRLTIVSRLSEIEQEIAKGILNLSSDFNQAMTCFHQLKLRSAANKLAAVVDKMFDILKKLRPNKDTDYVCKNT</sequence>
<name>A0A2V1INE6_9BACT</name>
<dbReference type="AlphaFoldDB" id="A0A2V1INE6"/>
<comment type="caution">
    <text evidence="2">The sequence shown here is derived from an EMBL/GenBank/DDBJ whole genome shotgun (WGS) entry which is preliminary data.</text>
</comment>
<organism evidence="2 3">
    <name type="scientific">Paramuribaculum intestinale</name>
    <dbReference type="NCBI Taxonomy" id="2094151"/>
    <lineage>
        <taxon>Bacteria</taxon>
        <taxon>Pseudomonadati</taxon>
        <taxon>Bacteroidota</taxon>
        <taxon>Bacteroidia</taxon>
        <taxon>Bacteroidales</taxon>
        <taxon>Muribaculaceae</taxon>
        <taxon>Paramuribaculum</taxon>
    </lineage>
</organism>
<evidence type="ECO:0008006" key="4">
    <source>
        <dbReference type="Google" id="ProtNLM"/>
    </source>
</evidence>
<dbReference type="Proteomes" id="UP000244925">
    <property type="component" value="Unassembled WGS sequence"/>
</dbReference>
<reference evidence="3" key="1">
    <citation type="submission" date="2018-02" db="EMBL/GenBank/DDBJ databases">
        <authorList>
            <person name="Clavel T."/>
            <person name="Strowig T."/>
        </authorList>
    </citation>
    <scope>NUCLEOTIDE SEQUENCE [LARGE SCALE GENOMIC DNA]</scope>
    <source>
        <strain evidence="3">DSM 100764</strain>
    </source>
</reference>
<feature type="region of interest" description="Disordered" evidence="1">
    <location>
        <begin position="1"/>
        <end position="25"/>
    </location>
</feature>
<evidence type="ECO:0000256" key="1">
    <source>
        <dbReference type="SAM" id="MobiDB-lite"/>
    </source>
</evidence>
<keyword evidence="3" id="KW-1185">Reference proteome</keyword>
<evidence type="ECO:0000313" key="2">
    <source>
        <dbReference type="EMBL" id="PWB05854.1"/>
    </source>
</evidence>
<gene>
    <name evidence="2" type="ORF">C5O25_12205</name>
</gene>
<accession>A0A2V1INE6</accession>
<proteinExistence type="predicted"/>
<dbReference type="Pfam" id="PF21983">
    <property type="entry name" value="NikA-like"/>
    <property type="match status" value="1"/>
</dbReference>